<keyword evidence="1" id="KW-0812">Transmembrane</keyword>
<dbReference type="HOGENOM" id="CLU_384680_0_0_1"/>
<dbReference type="Proteomes" id="UP000009022">
    <property type="component" value="Unassembled WGS sequence"/>
</dbReference>
<dbReference type="GeneID" id="6753505"/>
<protein>
    <submittedName>
        <fullName evidence="2">Uncharacterized protein</fullName>
    </submittedName>
</protein>
<evidence type="ECO:0000313" key="2">
    <source>
        <dbReference type="EMBL" id="EDV24402.1"/>
    </source>
</evidence>
<evidence type="ECO:0000256" key="1">
    <source>
        <dbReference type="SAM" id="Phobius"/>
    </source>
</evidence>
<dbReference type="KEGG" id="tad:TRIADDRAFT_56171"/>
<dbReference type="AlphaFoldDB" id="B3RXD6"/>
<keyword evidence="3" id="KW-1185">Reference proteome</keyword>
<dbReference type="EMBL" id="DS985245">
    <property type="protein sequence ID" value="EDV24402.1"/>
    <property type="molecule type" value="Genomic_DNA"/>
</dbReference>
<keyword evidence="1" id="KW-0472">Membrane</keyword>
<dbReference type="RefSeq" id="XP_002112292.1">
    <property type="nucleotide sequence ID" value="XM_002112256.1"/>
</dbReference>
<keyword evidence="1" id="KW-1133">Transmembrane helix</keyword>
<accession>B3RXD6</accession>
<name>B3RXD6_TRIAD</name>
<evidence type="ECO:0000313" key="3">
    <source>
        <dbReference type="Proteomes" id="UP000009022"/>
    </source>
</evidence>
<reference evidence="2 3" key="1">
    <citation type="journal article" date="2008" name="Nature">
        <title>The Trichoplax genome and the nature of placozoans.</title>
        <authorList>
            <person name="Srivastava M."/>
            <person name="Begovic E."/>
            <person name="Chapman J."/>
            <person name="Putnam N.H."/>
            <person name="Hellsten U."/>
            <person name="Kawashima T."/>
            <person name="Kuo A."/>
            <person name="Mitros T."/>
            <person name="Salamov A."/>
            <person name="Carpenter M.L."/>
            <person name="Signorovitch A.Y."/>
            <person name="Moreno M.A."/>
            <person name="Kamm K."/>
            <person name="Grimwood J."/>
            <person name="Schmutz J."/>
            <person name="Shapiro H."/>
            <person name="Grigoriev I.V."/>
            <person name="Buss L.W."/>
            <person name="Schierwater B."/>
            <person name="Dellaporta S.L."/>
            <person name="Rokhsar D.S."/>
        </authorList>
    </citation>
    <scope>NUCLEOTIDE SEQUENCE [LARGE SCALE GENOMIC DNA]</scope>
    <source>
        <strain evidence="2 3">Grell-BS-1999</strain>
    </source>
</reference>
<organism evidence="2 3">
    <name type="scientific">Trichoplax adhaerens</name>
    <name type="common">Trichoplax reptans</name>
    <dbReference type="NCBI Taxonomy" id="10228"/>
    <lineage>
        <taxon>Eukaryota</taxon>
        <taxon>Metazoa</taxon>
        <taxon>Placozoa</taxon>
        <taxon>Uniplacotomia</taxon>
        <taxon>Trichoplacea</taxon>
        <taxon>Trichoplacidae</taxon>
        <taxon>Trichoplax</taxon>
    </lineage>
</organism>
<dbReference type="CTD" id="6753505"/>
<feature type="transmembrane region" description="Helical" evidence="1">
    <location>
        <begin position="596"/>
        <end position="619"/>
    </location>
</feature>
<proteinExistence type="predicted"/>
<dbReference type="InParanoid" id="B3RXD6"/>
<gene>
    <name evidence="2" type="ORF">TRIADDRAFT_56171</name>
</gene>
<sequence length="719" mass="81175">MRLQLYSSKKIRSIELSLGQADRERNWLLDDMQNLVTLSKQIYHHDRSLNALLDTNLLLPCSQESETDVKIQNPTVTARIITYLDVLSNKNSALPLDSSVWKCLSKCFKWKIILLGLTKLRRHDEKPASSENIYDQCCQIIDSLQYNYFQYLYQQRKNFDGSVNLFQEESHSYIHRMADRKLFNKFARSLVPFRDPICASNSVSISSSTMISQPMATTAQDIFNQVRASTLNVATAKHRYTTETLYLSKLHAKRDIRTTHRNIDELYSDQHDSKIVHALPSTTHQLEKVNVELISANRLQKSNPLNQQQIEKSQPIFKVIYDEQEANINSSEAFTSTFWDFRSTIMDMSDYDIPMEMIEIATKFELISDHYNTYSISNSLDYSSVRRTTETIVDRTSVLQTTLLSEYYFTGESSTSVLKTSVLSTNPVIMSTAEVVTTLFSDAITVSQLSLTPAISSSSTLSITSSQSTPSMDTSLQYPQFIISFGHDCGSVYQTIFKFAISVKQALSKLLQVPILSLTVQEARCNPFEVIITGSVYNYGQVIDMSNKLNYEIQHHGLIVLYNQANYTALNASVTWYSSVFTPNIPETTSPPTTNLVPLAITLGSLGVICLVGVIVFCLRVNIKLSTICRCLNLSHRRKNASPFGGESDNPLQNFTSIVSSSRINKNFEEMDEISEIEPLHSNVNIPKTIITSPSLHVFVDPILEDSAEEEAGANITRM</sequence>